<keyword evidence="3" id="KW-0010">Activator</keyword>
<dbReference type="InterPro" id="IPR050204">
    <property type="entry name" value="AraC_XylS_family_regulators"/>
</dbReference>
<dbReference type="InterPro" id="IPR037923">
    <property type="entry name" value="HTH-like"/>
</dbReference>
<evidence type="ECO:0000256" key="3">
    <source>
        <dbReference type="ARBA" id="ARBA00023159"/>
    </source>
</evidence>
<dbReference type="SUPFAM" id="SSF46689">
    <property type="entry name" value="Homeodomain-like"/>
    <property type="match status" value="2"/>
</dbReference>
<evidence type="ECO:0000256" key="1">
    <source>
        <dbReference type="ARBA" id="ARBA00023015"/>
    </source>
</evidence>
<dbReference type="InterPro" id="IPR018062">
    <property type="entry name" value="HTH_AraC-typ_CS"/>
</dbReference>
<accession>A0ABZ2XJK0</accession>
<dbReference type="Pfam" id="PF02311">
    <property type="entry name" value="AraC_binding"/>
    <property type="match status" value="1"/>
</dbReference>
<evidence type="ECO:0000259" key="5">
    <source>
        <dbReference type="PROSITE" id="PS01124"/>
    </source>
</evidence>
<keyword evidence="2" id="KW-0238">DNA-binding</keyword>
<dbReference type="Pfam" id="PF12833">
    <property type="entry name" value="HTH_18"/>
    <property type="match status" value="1"/>
</dbReference>
<organism evidence="6 7">
    <name type="scientific">Azonexus hydrophilus</name>
    <dbReference type="NCBI Taxonomy" id="418702"/>
    <lineage>
        <taxon>Bacteria</taxon>
        <taxon>Pseudomonadati</taxon>
        <taxon>Pseudomonadota</taxon>
        <taxon>Betaproteobacteria</taxon>
        <taxon>Rhodocyclales</taxon>
        <taxon>Azonexaceae</taxon>
        <taxon>Azonexus</taxon>
    </lineage>
</organism>
<proteinExistence type="predicted"/>
<dbReference type="EMBL" id="CP151406">
    <property type="protein sequence ID" value="WZJ22789.1"/>
    <property type="molecule type" value="Genomic_DNA"/>
</dbReference>
<dbReference type="Gene3D" id="2.60.120.10">
    <property type="entry name" value="Jelly Rolls"/>
    <property type="match status" value="1"/>
</dbReference>
<dbReference type="PROSITE" id="PS01124">
    <property type="entry name" value="HTH_ARAC_FAMILY_2"/>
    <property type="match status" value="1"/>
</dbReference>
<dbReference type="Gene3D" id="1.10.10.60">
    <property type="entry name" value="Homeodomain-like"/>
    <property type="match status" value="2"/>
</dbReference>
<dbReference type="InterPro" id="IPR003313">
    <property type="entry name" value="AraC-bd"/>
</dbReference>
<evidence type="ECO:0000313" key="7">
    <source>
        <dbReference type="Proteomes" id="UP001479520"/>
    </source>
</evidence>
<name>A0ABZ2XJK0_9RHOO</name>
<reference evidence="6 7" key="1">
    <citation type="submission" date="2024-04" db="EMBL/GenBank/DDBJ databases">
        <title>Dissimilatory iodate-reducing microorganisms contribute to the enrichment of iodine in groundwater.</title>
        <authorList>
            <person name="Jiang Z."/>
        </authorList>
    </citation>
    <scope>NUCLEOTIDE SEQUENCE [LARGE SCALE GENOMIC DNA]</scope>
    <source>
        <strain evidence="6 7">NCP973</strain>
    </source>
</reference>
<dbReference type="RefSeq" id="WP_028996136.1">
    <property type="nucleotide sequence ID" value="NZ_CP151406.1"/>
</dbReference>
<keyword evidence="4" id="KW-0804">Transcription</keyword>
<evidence type="ECO:0000256" key="2">
    <source>
        <dbReference type="ARBA" id="ARBA00023125"/>
    </source>
</evidence>
<dbReference type="PANTHER" id="PTHR46796:SF2">
    <property type="entry name" value="TRANSCRIPTIONAL REGULATORY PROTEIN"/>
    <property type="match status" value="1"/>
</dbReference>
<feature type="domain" description="HTH araC/xylS-type" evidence="5">
    <location>
        <begin position="176"/>
        <end position="273"/>
    </location>
</feature>
<protein>
    <submittedName>
        <fullName evidence="6">AraC family transcriptional regulator</fullName>
    </submittedName>
</protein>
<keyword evidence="7" id="KW-1185">Reference proteome</keyword>
<sequence length="274" mass="30187">MQASPRPVAASRPHFHRTPALPFVEARSAADSQACYRPHAHAEWSIGAVDAGSSRFSVGAEERRLVPGDLVVIPPERVHACNPQAHGRWSYRMLYIDADWMADFLATTPFAAALTDAAWRHARSPLAYRRFAEVFAAVRTGADAGRFAEALGQLFVALSEPLAVAPPIDALPPAIANVRDWLDAHCDASIPLTELAARAGLSPYQLIRRFVRHTGMTPHAYQLDRRIQRARRLLAAGTPICDTALATGFADQSHFHRSFRERVAATPGQYARRR</sequence>
<gene>
    <name evidence="6" type="ORF">AADV58_06510</name>
</gene>
<dbReference type="Proteomes" id="UP001479520">
    <property type="component" value="Chromosome"/>
</dbReference>
<dbReference type="SUPFAM" id="SSF51215">
    <property type="entry name" value="Regulatory protein AraC"/>
    <property type="match status" value="1"/>
</dbReference>
<dbReference type="PANTHER" id="PTHR46796">
    <property type="entry name" value="HTH-TYPE TRANSCRIPTIONAL ACTIVATOR RHAS-RELATED"/>
    <property type="match status" value="1"/>
</dbReference>
<dbReference type="InterPro" id="IPR018060">
    <property type="entry name" value="HTH_AraC"/>
</dbReference>
<evidence type="ECO:0000313" key="6">
    <source>
        <dbReference type="EMBL" id="WZJ22789.1"/>
    </source>
</evidence>
<dbReference type="InterPro" id="IPR009057">
    <property type="entry name" value="Homeodomain-like_sf"/>
</dbReference>
<keyword evidence="1" id="KW-0805">Transcription regulation</keyword>
<evidence type="ECO:0000256" key="4">
    <source>
        <dbReference type="ARBA" id="ARBA00023163"/>
    </source>
</evidence>
<dbReference type="PROSITE" id="PS00041">
    <property type="entry name" value="HTH_ARAC_FAMILY_1"/>
    <property type="match status" value="1"/>
</dbReference>
<dbReference type="InterPro" id="IPR014710">
    <property type="entry name" value="RmlC-like_jellyroll"/>
</dbReference>
<dbReference type="SMART" id="SM00342">
    <property type="entry name" value="HTH_ARAC"/>
    <property type="match status" value="1"/>
</dbReference>